<dbReference type="SMART" id="SM00134">
    <property type="entry name" value="LU"/>
    <property type="match status" value="1"/>
</dbReference>
<dbReference type="GeneID" id="121397302"/>
<dbReference type="OMA" id="PSCCSTD"/>
<protein>
    <submittedName>
        <fullName evidence="2">Lymphocyte antigen 6 complex locus protein G6d-like</fullName>
    </submittedName>
</protein>
<dbReference type="KEGG" id="xla:121397302"/>
<dbReference type="Proteomes" id="UP000186698">
    <property type="component" value="Chromosome 8L"/>
</dbReference>
<sequence>MQTKNLIAVFFFLLLSFEQGYTLQCHSCAYGTCKIATIKKTCGITEQCGTMTVHIGQLPSTRKDCIESSNCFKNTSDTYAGVTVTVNPSCCSTDLCNSAVTQSLAVVTGIAALVALWLAKFC</sequence>
<dbReference type="PaxDb" id="8355-A0A1L8F8N4"/>
<dbReference type="SUPFAM" id="SSF57302">
    <property type="entry name" value="Snake toxin-like"/>
    <property type="match status" value="1"/>
</dbReference>
<dbReference type="AlphaFoldDB" id="A0A1L8F8N4"/>
<evidence type="ECO:0000313" key="2">
    <source>
        <dbReference type="RefSeq" id="XP_041429850.1"/>
    </source>
</evidence>
<dbReference type="Pfam" id="PF00021">
    <property type="entry name" value="UPAR_LY6"/>
    <property type="match status" value="1"/>
</dbReference>
<accession>A0A1L8F8N4</accession>
<keyword evidence="1" id="KW-1185">Reference proteome</keyword>
<organism evidence="1 2">
    <name type="scientific">Xenopus laevis</name>
    <name type="common">African clawed frog</name>
    <dbReference type="NCBI Taxonomy" id="8355"/>
    <lineage>
        <taxon>Eukaryota</taxon>
        <taxon>Metazoa</taxon>
        <taxon>Chordata</taxon>
        <taxon>Craniata</taxon>
        <taxon>Vertebrata</taxon>
        <taxon>Euteleostomi</taxon>
        <taxon>Amphibia</taxon>
        <taxon>Batrachia</taxon>
        <taxon>Anura</taxon>
        <taxon>Pipoidea</taxon>
        <taxon>Pipidae</taxon>
        <taxon>Xenopodinae</taxon>
        <taxon>Xenopus</taxon>
        <taxon>Xenopus</taxon>
    </lineage>
</organism>
<gene>
    <name evidence="2" type="primary">LOC121397302</name>
</gene>
<dbReference type="RefSeq" id="XP_041429850.1">
    <property type="nucleotide sequence ID" value="XM_041573916.1"/>
</dbReference>
<dbReference type="Gene3D" id="2.10.60.10">
    <property type="entry name" value="CD59"/>
    <property type="match status" value="1"/>
</dbReference>
<dbReference type="InterPro" id="IPR045860">
    <property type="entry name" value="Snake_toxin-like_sf"/>
</dbReference>
<name>A0A1L8F8N4_XENLA</name>
<evidence type="ECO:0000313" key="1">
    <source>
        <dbReference type="Proteomes" id="UP000186698"/>
    </source>
</evidence>
<dbReference type="InterPro" id="IPR016054">
    <property type="entry name" value="LY6_UPA_recep-like"/>
</dbReference>
<proteinExistence type="predicted"/>
<dbReference type="OrthoDB" id="5962859at2759"/>
<reference evidence="2" key="1">
    <citation type="submission" date="2025-08" db="UniProtKB">
        <authorList>
            <consortium name="RefSeq"/>
        </authorList>
    </citation>
    <scope>IDENTIFICATION</scope>
    <source>
        <strain evidence="2">J_2021</strain>
        <tissue evidence="2">Erythrocytes</tissue>
    </source>
</reference>